<evidence type="ECO:0000256" key="1">
    <source>
        <dbReference type="SAM" id="Phobius"/>
    </source>
</evidence>
<accession>G9XS12</accession>
<comment type="caution">
    <text evidence="2">The sequence shown here is derived from an EMBL/GenBank/DDBJ whole genome shotgun (WGS) entry which is preliminary data.</text>
</comment>
<proteinExistence type="predicted"/>
<keyword evidence="1" id="KW-1133">Transmembrane helix</keyword>
<evidence type="ECO:0000313" key="3">
    <source>
        <dbReference type="Proteomes" id="UP000004416"/>
    </source>
</evidence>
<keyword evidence="1" id="KW-0472">Membrane</keyword>
<evidence type="ECO:0000313" key="2">
    <source>
        <dbReference type="EMBL" id="EHL05540.1"/>
    </source>
</evidence>
<feature type="transmembrane region" description="Helical" evidence="1">
    <location>
        <begin position="23"/>
        <end position="41"/>
    </location>
</feature>
<sequence length="109" mass="12938">MPQQAPYIKNKRYKPQSLPVQDISFLVPGGSYLLLLFFMVYRRITTFQAEFLPRPTETQEGVCAGKPDNISHRREARYRRPSITFFGPAWPWTFRIDCSQYIYFHIRTS</sequence>
<name>G9XS12_DESHA</name>
<protein>
    <submittedName>
        <fullName evidence="2">Uncharacterized protein</fullName>
    </submittedName>
</protein>
<organism evidence="2 3">
    <name type="scientific">Desulfitobacterium hafniense DP7</name>
    <dbReference type="NCBI Taxonomy" id="537010"/>
    <lineage>
        <taxon>Bacteria</taxon>
        <taxon>Bacillati</taxon>
        <taxon>Bacillota</taxon>
        <taxon>Clostridia</taxon>
        <taxon>Eubacteriales</taxon>
        <taxon>Desulfitobacteriaceae</taxon>
        <taxon>Desulfitobacterium</taxon>
    </lineage>
</organism>
<keyword evidence="1" id="KW-0812">Transmembrane</keyword>
<reference evidence="2 3" key="1">
    <citation type="submission" date="2011-08" db="EMBL/GenBank/DDBJ databases">
        <authorList>
            <person name="Weinstock G."/>
            <person name="Sodergren E."/>
            <person name="Clifton S."/>
            <person name="Fulton L."/>
            <person name="Fulton B."/>
            <person name="Courtney L."/>
            <person name="Fronick C."/>
            <person name="Harrison M."/>
            <person name="Strong C."/>
            <person name="Farmer C."/>
            <person name="Delahaunty K."/>
            <person name="Markovic C."/>
            <person name="Hall O."/>
            <person name="Minx P."/>
            <person name="Tomlinson C."/>
            <person name="Mitreva M."/>
            <person name="Hou S."/>
            <person name="Chen J."/>
            <person name="Wollam A."/>
            <person name="Pepin K.H."/>
            <person name="Johnson M."/>
            <person name="Bhonagiri V."/>
            <person name="Zhang X."/>
            <person name="Suruliraj S."/>
            <person name="Warren W."/>
            <person name="Chinwalla A."/>
            <person name="Mardis E.R."/>
            <person name="Wilson R.K."/>
        </authorList>
    </citation>
    <scope>NUCLEOTIDE SEQUENCE [LARGE SCALE GENOMIC DNA]</scope>
    <source>
        <strain evidence="2 3">DP7</strain>
    </source>
</reference>
<dbReference type="Proteomes" id="UP000004416">
    <property type="component" value="Unassembled WGS sequence"/>
</dbReference>
<dbReference type="EMBL" id="AFZX01000096">
    <property type="protein sequence ID" value="EHL05540.1"/>
    <property type="molecule type" value="Genomic_DNA"/>
</dbReference>
<dbReference type="AlphaFoldDB" id="G9XS12"/>
<dbReference type="HOGENOM" id="CLU_2179581_0_0_9"/>
<gene>
    <name evidence="2" type="ORF">HMPREF0322_03760</name>
</gene>